<dbReference type="EMBL" id="CAJVPW010003403">
    <property type="protein sequence ID" value="CAG8523460.1"/>
    <property type="molecule type" value="Genomic_DNA"/>
</dbReference>
<evidence type="ECO:0000313" key="1">
    <source>
        <dbReference type="EMBL" id="CAG8523460.1"/>
    </source>
</evidence>
<name>A0ACA9LFW0_9GLOM</name>
<organism evidence="1 2">
    <name type="scientific">Cetraspora pellucida</name>
    <dbReference type="NCBI Taxonomy" id="1433469"/>
    <lineage>
        <taxon>Eukaryota</taxon>
        <taxon>Fungi</taxon>
        <taxon>Fungi incertae sedis</taxon>
        <taxon>Mucoromycota</taxon>
        <taxon>Glomeromycotina</taxon>
        <taxon>Glomeromycetes</taxon>
        <taxon>Diversisporales</taxon>
        <taxon>Gigasporaceae</taxon>
        <taxon>Cetraspora</taxon>
    </lineage>
</organism>
<evidence type="ECO:0000313" key="2">
    <source>
        <dbReference type="Proteomes" id="UP000789366"/>
    </source>
</evidence>
<proteinExistence type="predicted"/>
<protein>
    <submittedName>
        <fullName evidence="1">2692_t:CDS:1</fullName>
    </submittedName>
</protein>
<keyword evidence="2" id="KW-1185">Reference proteome</keyword>
<reference evidence="1" key="1">
    <citation type="submission" date="2021-06" db="EMBL/GenBank/DDBJ databases">
        <authorList>
            <person name="Kallberg Y."/>
            <person name="Tangrot J."/>
            <person name="Rosling A."/>
        </authorList>
    </citation>
    <scope>NUCLEOTIDE SEQUENCE</scope>
    <source>
        <strain evidence="1">28 12/20/2015</strain>
    </source>
</reference>
<gene>
    <name evidence="1" type="ORF">SPELUC_LOCUS4040</name>
</gene>
<dbReference type="Proteomes" id="UP000789366">
    <property type="component" value="Unassembled WGS sequence"/>
</dbReference>
<sequence>MNKIYKSKKKFIQTQVITHAILSDNDYKNFQVSEDENAKLNNKKYEDVSSILECSENNYSAVAPDAKWDLEILFDKNSLKPPTYLNLYYSNNQ</sequence>
<comment type="caution">
    <text evidence="1">The sequence shown here is derived from an EMBL/GenBank/DDBJ whole genome shotgun (WGS) entry which is preliminary data.</text>
</comment>
<accession>A0ACA9LFW0</accession>